<sequence length="1470" mass="162186">MSTTGGGYDEYAPFYVVHPGILHAALRLVSVCLGTEDNSVAQVTGIERVVLHQPLRVRQEVWAHVRRNNSECGGSFTVHVCDVEGRIVIENQGVQVVKTAPLPLGVKHQEAGFFAACWIEAPPLVSTSAAVVEPIGLVELPGCAHLVDFGSALRMSPSDLLLVAAGFGPQQIPRKLVVPLLSGHTATSFMTSALTEDVLMLLQVLNRLSSQRELQVAFLTSGVQGPSVGSHAWGNNDAAAAEAMLLAAPIWGLMRGARQELLLSKLSITMIDADSDDLCRSAVSELASGDLMPEVAYRGGRRFFRKLRWAKPILLGNTCFANANRADVGTALITGGLGGLGLLMADVLVAAGCKRVVLVSRSGRVKSYEGQDLHGRLQRLQAAADALNCEVSVQSCDVGCEEDLRALLQRERRLGKLDVIVHAAGVLANARLKDQNTDRVQAVFNAKAKAAWFVHQQTLEDDLKSFVLFSSVAALMGHVGMANYCASNAFLDALACYRRTLKLPAVSIQWPAIADVGMAAAMDSEWRPHPDTILERQLAQAVFGQVWRSSSTPPMDMPVLSPIPVGFFSDTNPLLQAPFARALVEHVMPFQRQAAQQVEGDGTRGSSRGQGEQQQTVIKQQEREVGEHFHQPEPHAAASKWSLRAVFSEVAVAVQSVLGADGPGVGPDANILEADLDSLALGQLVHNMRTRFDLEISPMAIFTYPTVKELGQHIYERLYATCSVATPASSDKTHEGIIEQHKVDVSEREHGAGSQANADKPSLRATDAECVEGAPQAATSSVTTTKPGPVVPTKSIWVDGSMVTASRGSNRIEGVLVCYQEGRKSRMPIVDMHSMLGVGLGLMIRKFTTDPEQPVYSFQAPELCMLEDQEDNLSSKAEQVLSEIGESLQSRIKYYYGVYQRHIGSVGAHLVGYSSGGILARELAFQLQQDGLPTTLTLVDPPFPLPAFGSVAMPLVERLLRVLRIVQKTSLPPKEIRSEIKALEVRFWGKLRVDSLTVSELRTELDTLDPKLYSLLDLAVRNCDWEAQTRQTLPAPKGTATIFLLDGRWQKEQWAEFYSDQIEKLPDGTPWSREELYGWRRLIRDLEVKEAQGYHPFFYTKKDNTDKLASHLLGLCMRALNPPIPQPPAGLEEEQFVSKVMTLGSGCNKSPSPAQQDAGAVSHMSFDMDRDLSHFRNPIESTLCCLRKGDPGKMPIVLVHGLFGQFYGTQILQVLDRTRPVYCFQAVEWVNGDIFDSSQARMQHYCAVYRRHFGNIGAHLVGWSAGAFYVREMAFLFKEVGLVFSLTLIDPPITMLRHLPELLRDGTFKWELQFLEELGRALDGDASKLLDPLLRQLRSGSIQDSATFRRELNAIHPKMSRLVAITRNLLMSLKDVSSELLCTDRPVRMFVAENSEYQFHLWDWLQDRHGGEELDQSTCSQSRAWGWFDLIQQLHTAEVRGAHHLFWLYAENVQALGSHLEREIDFFEGK</sequence>
<feature type="region of interest" description="Disordered" evidence="3">
    <location>
        <begin position="594"/>
        <end position="619"/>
    </location>
</feature>
<dbReference type="InterPro" id="IPR057326">
    <property type="entry name" value="KR_dom"/>
</dbReference>
<name>A0A6T2JYB9_9EUGL</name>
<dbReference type="SMART" id="SM00822">
    <property type="entry name" value="PKS_KR"/>
    <property type="match status" value="1"/>
</dbReference>
<dbReference type="EMBL" id="HBJA01138469">
    <property type="protein sequence ID" value="CAE0836308.1"/>
    <property type="molecule type" value="Transcribed_RNA"/>
</dbReference>
<evidence type="ECO:0000313" key="5">
    <source>
        <dbReference type="EMBL" id="CAE0836307.1"/>
    </source>
</evidence>
<feature type="domain" description="Carrier" evidence="4">
    <location>
        <begin position="641"/>
        <end position="718"/>
    </location>
</feature>
<keyword evidence="2" id="KW-0597">Phosphoprotein</keyword>
<dbReference type="GO" id="GO:0004312">
    <property type="term" value="F:fatty acid synthase activity"/>
    <property type="evidence" value="ECO:0007669"/>
    <property type="project" value="TreeGrafter"/>
</dbReference>
<dbReference type="Pfam" id="PF14765">
    <property type="entry name" value="PS-DH"/>
    <property type="match status" value="1"/>
</dbReference>
<dbReference type="Gene3D" id="3.10.129.120">
    <property type="match status" value="1"/>
</dbReference>
<dbReference type="Pfam" id="PF00550">
    <property type="entry name" value="PP-binding"/>
    <property type="match status" value="1"/>
</dbReference>
<dbReference type="InterPro" id="IPR029058">
    <property type="entry name" value="AB_hydrolase_fold"/>
</dbReference>
<dbReference type="InterPro" id="IPR036291">
    <property type="entry name" value="NAD(P)-bd_dom_sf"/>
</dbReference>
<dbReference type="PROSITE" id="PS50075">
    <property type="entry name" value="CARRIER"/>
    <property type="match status" value="1"/>
</dbReference>
<dbReference type="CDD" id="cd05274">
    <property type="entry name" value="KR_FAS_SDR_x"/>
    <property type="match status" value="1"/>
</dbReference>
<dbReference type="Gene3D" id="3.40.50.1820">
    <property type="entry name" value="alpha/beta hydrolase"/>
    <property type="match status" value="2"/>
</dbReference>
<dbReference type="InterPro" id="IPR036736">
    <property type="entry name" value="ACP-like_sf"/>
</dbReference>
<organism evidence="6">
    <name type="scientific">Eutreptiella gymnastica</name>
    <dbReference type="NCBI Taxonomy" id="73025"/>
    <lineage>
        <taxon>Eukaryota</taxon>
        <taxon>Discoba</taxon>
        <taxon>Euglenozoa</taxon>
        <taxon>Euglenida</taxon>
        <taxon>Spirocuta</taxon>
        <taxon>Euglenophyceae</taxon>
        <taxon>Eutreptiales</taxon>
        <taxon>Eutreptiaceae</taxon>
        <taxon>Eutreptiella</taxon>
    </lineage>
</organism>
<dbReference type="SUPFAM" id="SSF47336">
    <property type="entry name" value="ACP-like"/>
    <property type="match status" value="1"/>
</dbReference>
<dbReference type="InterPro" id="IPR002347">
    <property type="entry name" value="SDR_fam"/>
</dbReference>
<dbReference type="EMBL" id="HBJA01138468">
    <property type="protein sequence ID" value="CAE0836307.1"/>
    <property type="molecule type" value="Transcribed_RNA"/>
</dbReference>
<evidence type="ECO:0000256" key="3">
    <source>
        <dbReference type="SAM" id="MobiDB-lite"/>
    </source>
</evidence>
<evidence type="ECO:0000313" key="6">
    <source>
        <dbReference type="EMBL" id="CAE0836308.1"/>
    </source>
</evidence>
<dbReference type="Pfam" id="PF08659">
    <property type="entry name" value="KR"/>
    <property type="match status" value="1"/>
</dbReference>
<dbReference type="SUPFAM" id="SSF51735">
    <property type="entry name" value="NAD(P)-binding Rossmann-fold domains"/>
    <property type="match status" value="2"/>
</dbReference>
<dbReference type="InterPro" id="IPR009081">
    <property type="entry name" value="PP-bd_ACP"/>
</dbReference>
<dbReference type="InterPro" id="IPR013968">
    <property type="entry name" value="PKS_KR"/>
</dbReference>
<proteinExistence type="predicted"/>
<dbReference type="GO" id="GO:0031177">
    <property type="term" value="F:phosphopantetheine binding"/>
    <property type="evidence" value="ECO:0007669"/>
    <property type="project" value="InterPro"/>
</dbReference>
<dbReference type="InterPro" id="IPR050091">
    <property type="entry name" value="PKS_NRPS_Biosynth_Enz"/>
</dbReference>
<keyword evidence="1" id="KW-0596">Phosphopantetheine</keyword>
<feature type="compositionally biased region" description="Low complexity" evidence="3">
    <location>
        <begin position="604"/>
        <end position="616"/>
    </location>
</feature>
<dbReference type="InterPro" id="IPR020806">
    <property type="entry name" value="PKS_PP-bd"/>
</dbReference>
<dbReference type="Gene3D" id="1.10.1200.10">
    <property type="entry name" value="ACP-like"/>
    <property type="match status" value="1"/>
</dbReference>
<evidence type="ECO:0000259" key="4">
    <source>
        <dbReference type="PROSITE" id="PS50075"/>
    </source>
</evidence>
<feature type="region of interest" description="Disordered" evidence="3">
    <location>
        <begin position="745"/>
        <end position="786"/>
    </location>
</feature>
<dbReference type="SMART" id="SM00823">
    <property type="entry name" value="PKS_PP"/>
    <property type="match status" value="1"/>
</dbReference>
<dbReference type="Gene3D" id="3.40.50.720">
    <property type="entry name" value="NAD(P)-binding Rossmann-like Domain"/>
    <property type="match status" value="1"/>
</dbReference>
<evidence type="ECO:0000256" key="1">
    <source>
        <dbReference type="ARBA" id="ARBA00022450"/>
    </source>
</evidence>
<reference evidence="6" key="1">
    <citation type="submission" date="2021-01" db="EMBL/GenBank/DDBJ databases">
        <authorList>
            <person name="Corre E."/>
            <person name="Pelletier E."/>
            <person name="Niang G."/>
            <person name="Scheremetjew M."/>
            <person name="Finn R."/>
            <person name="Kale V."/>
            <person name="Holt S."/>
            <person name="Cochrane G."/>
            <person name="Meng A."/>
            <person name="Brown T."/>
            <person name="Cohen L."/>
        </authorList>
    </citation>
    <scope>NUCLEOTIDE SEQUENCE</scope>
    <source>
        <strain evidence="6">CCMP1594</strain>
    </source>
</reference>
<accession>A0A6T2JYB9</accession>
<dbReference type="SUPFAM" id="SSF53474">
    <property type="entry name" value="alpha/beta-Hydrolases"/>
    <property type="match status" value="2"/>
</dbReference>
<dbReference type="PANTHER" id="PTHR43775:SF37">
    <property type="entry name" value="SI:DKEY-61P9.11"/>
    <property type="match status" value="1"/>
</dbReference>
<dbReference type="PANTHER" id="PTHR43775">
    <property type="entry name" value="FATTY ACID SYNTHASE"/>
    <property type="match status" value="1"/>
</dbReference>
<gene>
    <name evidence="5" type="ORF">EGYM00163_LOCUS47671</name>
    <name evidence="6" type="ORF">EGYM00163_LOCUS47672</name>
</gene>
<evidence type="ECO:0000256" key="2">
    <source>
        <dbReference type="ARBA" id="ARBA00022553"/>
    </source>
</evidence>
<dbReference type="GO" id="GO:0006633">
    <property type="term" value="P:fatty acid biosynthetic process"/>
    <property type="evidence" value="ECO:0007669"/>
    <property type="project" value="TreeGrafter"/>
</dbReference>
<protein>
    <recommendedName>
        <fullName evidence="4">Carrier domain-containing protein</fullName>
    </recommendedName>
</protein>
<dbReference type="PRINTS" id="PR00081">
    <property type="entry name" value="GDHRDH"/>
</dbReference>
<dbReference type="InterPro" id="IPR049551">
    <property type="entry name" value="PKS_DH_C"/>
</dbReference>
<dbReference type="GO" id="GO:0044550">
    <property type="term" value="P:secondary metabolite biosynthetic process"/>
    <property type="evidence" value="ECO:0007669"/>
    <property type="project" value="UniProtKB-ARBA"/>
</dbReference>